<protein>
    <submittedName>
        <fullName evidence="2">Uncharacterized protein</fullName>
    </submittedName>
</protein>
<evidence type="ECO:0000313" key="2">
    <source>
        <dbReference type="EMBL" id="TYL52704.1"/>
    </source>
</evidence>
<reference evidence="2 3" key="1">
    <citation type="submission" date="2019-08" db="EMBL/GenBank/DDBJ databases">
        <authorList>
            <person name="Hu J."/>
        </authorList>
    </citation>
    <scope>NUCLEOTIDE SEQUENCE [LARGE SCALE GENOMIC DNA]</scope>
    <source>
        <strain evidence="2 3">NEAU-184</strain>
    </source>
</reference>
<dbReference type="EMBL" id="VSSB01000001">
    <property type="protein sequence ID" value="TYL52704.1"/>
    <property type="molecule type" value="Genomic_DNA"/>
</dbReference>
<sequence>MSDSTPNEPAEQDDATESTDRLVGRYTEVDGEGPEVRGVAGEYTRTDGVADDESVEGDYTSTAEHPDAVDPSERHGKYIRTEPPKPHPGKHTV</sequence>
<accession>A0A5S4V0I1</accession>
<evidence type="ECO:0000256" key="1">
    <source>
        <dbReference type="SAM" id="MobiDB-lite"/>
    </source>
</evidence>
<name>A0A5S4V0I1_9MICO</name>
<dbReference type="Proteomes" id="UP000325243">
    <property type="component" value="Unassembled WGS sequence"/>
</dbReference>
<organism evidence="2 3">
    <name type="scientific">Agromyces mariniharenae</name>
    <dbReference type="NCBI Taxonomy" id="2604423"/>
    <lineage>
        <taxon>Bacteria</taxon>
        <taxon>Bacillati</taxon>
        <taxon>Actinomycetota</taxon>
        <taxon>Actinomycetes</taxon>
        <taxon>Micrococcales</taxon>
        <taxon>Microbacteriaceae</taxon>
        <taxon>Agromyces</taxon>
    </lineage>
</organism>
<feature type="compositionally biased region" description="Basic and acidic residues" evidence="1">
    <location>
        <begin position="64"/>
        <end position="85"/>
    </location>
</feature>
<feature type="region of interest" description="Disordered" evidence="1">
    <location>
        <begin position="1"/>
        <end position="93"/>
    </location>
</feature>
<gene>
    <name evidence="2" type="ORF">FYC51_02845</name>
</gene>
<proteinExistence type="predicted"/>
<dbReference type="RefSeq" id="WP_148732166.1">
    <property type="nucleotide sequence ID" value="NZ_VSSB01000001.1"/>
</dbReference>
<keyword evidence="3" id="KW-1185">Reference proteome</keyword>
<dbReference type="AlphaFoldDB" id="A0A5S4V0I1"/>
<evidence type="ECO:0000313" key="3">
    <source>
        <dbReference type="Proteomes" id="UP000325243"/>
    </source>
</evidence>
<comment type="caution">
    <text evidence="2">The sequence shown here is derived from an EMBL/GenBank/DDBJ whole genome shotgun (WGS) entry which is preliminary data.</text>
</comment>